<dbReference type="EMBL" id="JASPKY010000019">
    <property type="protein sequence ID" value="KAK9752618.1"/>
    <property type="molecule type" value="Genomic_DNA"/>
</dbReference>
<dbReference type="AlphaFoldDB" id="A0AAW1N2I2"/>
<evidence type="ECO:0000313" key="2">
    <source>
        <dbReference type="Proteomes" id="UP001458880"/>
    </source>
</evidence>
<reference evidence="1 2" key="1">
    <citation type="journal article" date="2024" name="BMC Genomics">
        <title>De novo assembly and annotation of Popillia japonica's genome with initial clues to its potential as an invasive pest.</title>
        <authorList>
            <person name="Cucini C."/>
            <person name="Boschi S."/>
            <person name="Funari R."/>
            <person name="Cardaioli E."/>
            <person name="Iannotti N."/>
            <person name="Marturano G."/>
            <person name="Paoli F."/>
            <person name="Bruttini M."/>
            <person name="Carapelli A."/>
            <person name="Frati F."/>
            <person name="Nardi F."/>
        </authorList>
    </citation>
    <scope>NUCLEOTIDE SEQUENCE [LARGE SCALE GENOMIC DNA]</scope>
    <source>
        <strain evidence="1">DMR45628</strain>
    </source>
</reference>
<sequence>MPVEVVHKHAIHCWTPLPMVSHKGGSWDQYYASYTPTVGNHFPPLPMVSHKGGSWDQYYASYTPTVGNHFPSSCEFGDDTDIYWS</sequence>
<gene>
    <name evidence="1" type="ORF">QE152_g4088</name>
</gene>
<keyword evidence="2" id="KW-1185">Reference proteome</keyword>
<evidence type="ECO:0000313" key="1">
    <source>
        <dbReference type="EMBL" id="KAK9752618.1"/>
    </source>
</evidence>
<comment type="caution">
    <text evidence="1">The sequence shown here is derived from an EMBL/GenBank/DDBJ whole genome shotgun (WGS) entry which is preliminary data.</text>
</comment>
<name>A0AAW1N2I2_POPJA</name>
<organism evidence="1 2">
    <name type="scientific">Popillia japonica</name>
    <name type="common">Japanese beetle</name>
    <dbReference type="NCBI Taxonomy" id="7064"/>
    <lineage>
        <taxon>Eukaryota</taxon>
        <taxon>Metazoa</taxon>
        <taxon>Ecdysozoa</taxon>
        <taxon>Arthropoda</taxon>
        <taxon>Hexapoda</taxon>
        <taxon>Insecta</taxon>
        <taxon>Pterygota</taxon>
        <taxon>Neoptera</taxon>
        <taxon>Endopterygota</taxon>
        <taxon>Coleoptera</taxon>
        <taxon>Polyphaga</taxon>
        <taxon>Scarabaeiformia</taxon>
        <taxon>Scarabaeidae</taxon>
        <taxon>Rutelinae</taxon>
        <taxon>Popillia</taxon>
    </lineage>
</organism>
<accession>A0AAW1N2I2</accession>
<protein>
    <submittedName>
        <fullName evidence="1">Uncharacterized protein</fullName>
    </submittedName>
</protein>
<dbReference type="Proteomes" id="UP001458880">
    <property type="component" value="Unassembled WGS sequence"/>
</dbReference>
<proteinExistence type="predicted"/>